<comment type="caution">
    <text evidence="1">The sequence shown here is derived from an EMBL/GenBank/DDBJ whole genome shotgun (WGS) entry which is preliminary data.</text>
</comment>
<dbReference type="Proteomes" id="UP001054945">
    <property type="component" value="Unassembled WGS sequence"/>
</dbReference>
<evidence type="ECO:0000313" key="2">
    <source>
        <dbReference type="Proteomes" id="UP001054945"/>
    </source>
</evidence>
<reference evidence="1 2" key="1">
    <citation type="submission" date="2021-06" db="EMBL/GenBank/DDBJ databases">
        <title>Caerostris extrusa draft genome.</title>
        <authorList>
            <person name="Kono N."/>
            <person name="Arakawa K."/>
        </authorList>
    </citation>
    <scope>NUCLEOTIDE SEQUENCE [LARGE SCALE GENOMIC DNA]</scope>
</reference>
<gene>
    <name evidence="1" type="ORF">CEXT_189871</name>
</gene>
<evidence type="ECO:0000313" key="1">
    <source>
        <dbReference type="EMBL" id="GIY11166.1"/>
    </source>
</evidence>
<dbReference type="EMBL" id="BPLR01006614">
    <property type="protein sequence ID" value="GIY11166.1"/>
    <property type="molecule type" value="Genomic_DNA"/>
</dbReference>
<keyword evidence="2" id="KW-1185">Reference proteome</keyword>
<dbReference type="AlphaFoldDB" id="A0AAV4QS74"/>
<name>A0AAV4QS74_CAEEX</name>
<organism evidence="1 2">
    <name type="scientific">Caerostris extrusa</name>
    <name type="common">Bark spider</name>
    <name type="synonym">Caerostris bankana</name>
    <dbReference type="NCBI Taxonomy" id="172846"/>
    <lineage>
        <taxon>Eukaryota</taxon>
        <taxon>Metazoa</taxon>
        <taxon>Ecdysozoa</taxon>
        <taxon>Arthropoda</taxon>
        <taxon>Chelicerata</taxon>
        <taxon>Arachnida</taxon>
        <taxon>Araneae</taxon>
        <taxon>Araneomorphae</taxon>
        <taxon>Entelegynae</taxon>
        <taxon>Araneoidea</taxon>
        <taxon>Araneidae</taxon>
        <taxon>Caerostris</taxon>
    </lineage>
</organism>
<protein>
    <submittedName>
        <fullName evidence="1">Uncharacterized protein</fullName>
    </submittedName>
</protein>
<sequence length="107" mass="12130">MLNISTSFLLPIVGNGKKERNKPLFEENGATAILPKPKRSLLSSCLFAPEVYGVVSRLGSIQAIYFLFYCCVRLLCNRRQLVHCAEDSRKTVDLQTPGTLYYLESWK</sequence>
<proteinExistence type="predicted"/>
<accession>A0AAV4QS74</accession>